<dbReference type="EMBL" id="AK402190">
    <property type="protein sequence ID" value="BAM18812.1"/>
    <property type="molecule type" value="mRNA"/>
</dbReference>
<reference evidence="1" key="1">
    <citation type="journal article" date="2012" name="BMC Biol.">
        <title>Comprehensive microarray-based analysis for stage-specific larval camouflage pattern-associated genes in the swallowtail butterfly, Papilio xuthus.</title>
        <authorList>
            <person name="Futahashi R."/>
            <person name="Shirataki H."/>
            <person name="Narita T."/>
            <person name="Mita K."/>
            <person name="Fujiwara H."/>
        </authorList>
    </citation>
    <scope>NUCLEOTIDE SEQUENCE</scope>
    <source>
        <tissue evidence="1">Epidermis</tissue>
    </source>
</reference>
<organism evidence="1">
    <name type="scientific">Papilio xuthus</name>
    <name type="common">Asian swallowtail butterfly</name>
    <dbReference type="NCBI Taxonomy" id="66420"/>
    <lineage>
        <taxon>Eukaryota</taxon>
        <taxon>Metazoa</taxon>
        <taxon>Ecdysozoa</taxon>
        <taxon>Arthropoda</taxon>
        <taxon>Hexapoda</taxon>
        <taxon>Insecta</taxon>
        <taxon>Pterygota</taxon>
        <taxon>Neoptera</taxon>
        <taxon>Endopterygota</taxon>
        <taxon>Lepidoptera</taxon>
        <taxon>Glossata</taxon>
        <taxon>Ditrysia</taxon>
        <taxon>Papilionoidea</taxon>
        <taxon>Papilionidae</taxon>
        <taxon>Papilioninae</taxon>
        <taxon>Papilio</taxon>
    </lineage>
</organism>
<name>I4DLM2_PAPXU</name>
<sequence>MFDCVRGACVRVCVCVSQSEAVCSVFTKQCTLHCISLFQILMLNLVKLCVYLLCVTSHCCAGTAQPYSLFIWESCLSAYTK</sequence>
<protein>
    <submittedName>
        <fullName evidence="1">Uncharacterized protein</fullName>
    </submittedName>
</protein>
<evidence type="ECO:0000313" key="1">
    <source>
        <dbReference type="EMBL" id="BAM18812.1"/>
    </source>
</evidence>
<dbReference type="AlphaFoldDB" id="I4DLM2"/>
<proteinExistence type="evidence at transcript level"/>
<accession>I4DLM2</accession>